<feature type="transmembrane region" description="Helical" evidence="1">
    <location>
        <begin position="949"/>
        <end position="969"/>
    </location>
</feature>
<evidence type="ECO:0000313" key="3">
    <source>
        <dbReference type="Proteomes" id="UP000199120"/>
    </source>
</evidence>
<dbReference type="PANTHER" id="PTHR32063:SF18">
    <property type="entry name" value="CATION EFFLUX SYSTEM PROTEIN"/>
    <property type="match status" value="1"/>
</dbReference>
<dbReference type="RefSeq" id="WP_090552969.1">
    <property type="nucleotide sequence ID" value="NZ_FNSR01000003.1"/>
</dbReference>
<dbReference type="AlphaFoldDB" id="A0A1H7F4Y5"/>
<dbReference type="Pfam" id="PF00873">
    <property type="entry name" value="ACR_tran"/>
    <property type="match status" value="1"/>
</dbReference>
<feature type="transmembrane region" description="Helical" evidence="1">
    <location>
        <begin position="904"/>
        <end position="928"/>
    </location>
</feature>
<keyword evidence="1" id="KW-1133">Transmembrane helix</keyword>
<feature type="transmembrane region" description="Helical" evidence="1">
    <location>
        <begin position="520"/>
        <end position="540"/>
    </location>
</feature>
<dbReference type="PROSITE" id="PS51257">
    <property type="entry name" value="PROKAR_LIPOPROTEIN"/>
    <property type="match status" value="1"/>
</dbReference>
<proteinExistence type="predicted"/>
<dbReference type="SUPFAM" id="SSF82866">
    <property type="entry name" value="Multidrug efflux transporter AcrB transmembrane domain"/>
    <property type="match status" value="2"/>
</dbReference>
<evidence type="ECO:0000313" key="2">
    <source>
        <dbReference type="EMBL" id="SEK18205.1"/>
    </source>
</evidence>
<dbReference type="Gene3D" id="1.20.1640.10">
    <property type="entry name" value="Multidrug efflux transporter AcrB transmembrane domain"/>
    <property type="match status" value="2"/>
</dbReference>
<dbReference type="SUPFAM" id="SSF82693">
    <property type="entry name" value="Multidrug efflux transporter AcrB pore domain, PN1, PN2, PC1 and PC2 subdomains"/>
    <property type="match status" value="2"/>
</dbReference>
<dbReference type="Gene3D" id="3.30.70.1320">
    <property type="entry name" value="Multidrug efflux transporter AcrB pore domain like"/>
    <property type="match status" value="1"/>
</dbReference>
<feature type="transmembrane region" description="Helical" evidence="1">
    <location>
        <begin position="981"/>
        <end position="1000"/>
    </location>
</feature>
<dbReference type="PANTHER" id="PTHR32063">
    <property type="match status" value="1"/>
</dbReference>
<name>A0A1H7F4Y5_9BURK</name>
<feature type="transmembrane region" description="Helical" evidence="1">
    <location>
        <begin position="432"/>
        <end position="450"/>
    </location>
</feature>
<reference evidence="3" key="1">
    <citation type="submission" date="2016-10" db="EMBL/GenBank/DDBJ databases">
        <authorList>
            <person name="Varghese N."/>
            <person name="Submissions S."/>
        </authorList>
    </citation>
    <scope>NUCLEOTIDE SEQUENCE [LARGE SCALE GENOMIC DNA]</scope>
    <source>
        <strain evidence="3">LMG 26416</strain>
    </source>
</reference>
<feature type="transmembrane region" description="Helical" evidence="1">
    <location>
        <begin position="878"/>
        <end position="898"/>
    </location>
</feature>
<dbReference type="Gene3D" id="3.30.70.1440">
    <property type="entry name" value="Multidrug efflux transporter AcrB pore domain"/>
    <property type="match status" value="1"/>
</dbReference>
<dbReference type="OrthoDB" id="9798415at2"/>
<dbReference type="STRING" id="416943.SAMN05445871_6250"/>
<dbReference type="SUPFAM" id="SSF82714">
    <property type="entry name" value="Multidrug efflux transporter AcrB TolC docking domain, DN and DC subdomains"/>
    <property type="match status" value="2"/>
</dbReference>
<dbReference type="Gene3D" id="3.30.70.1430">
    <property type="entry name" value="Multidrug efflux transporter AcrB pore domain"/>
    <property type="match status" value="2"/>
</dbReference>
<feature type="transmembrane region" description="Helical" evidence="1">
    <location>
        <begin position="12"/>
        <end position="30"/>
    </location>
</feature>
<dbReference type="PRINTS" id="PR00702">
    <property type="entry name" value="ACRIFLAVINRP"/>
</dbReference>
<evidence type="ECO:0000256" key="1">
    <source>
        <dbReference type="SAM" id="Phobius"/>
    </source>
</evidence>
<feature type="transmembrane region" description="Helical" evidence="1">
    <location>
        <begin position="333"/>
        <end position="352"/>
    </location>
</feature>
<dbReference type="GO" id="GO:0005886">
    <property type="term" value="C:plasma membrane"/>
    <property type="evidence" value="ECO:0007669"/>
    <property type="project" value="TreeGrafter"/>
</dbReference>
<dbReference type="EMBL" id="FOAJ01000001">
    <property type="protein sequence ID" value="SEK18205.1"/>
    <property type="molecule type" value="Genomic_DNA"/>
</dbReference>
<gene>
    <name evidence="2" type="ORF">SAMN05192542_10116</name>
</gene>
<dbReference type="InterPro" id="IPR001036">
    <property type="entry name" value="Acrflvin-R"/>
</dbReference>
<dbReference type="Proteomes" id="UP000199120">
    <property type="component" value="Unassembled WGS sequence"/>
</dbReference>
<dbReference type="InterPro" id="IPR027463">
    <property type="entry name" value="AcrB_DN_DC_subdom"/>
</dbReference>
<keyword evidence="1" id="KW-0472">Membrane</keyword>
<dbReference type="GO" id="GO:0042910">
    <property type="term" value="F:xenobiotic transmembrane transporter activity"/>
    <property type="evidence" value="ECO:0007669"/>
    <property type="project" value="TreeGrafter"/>
</dbReference>
<keyword evidence="1" id="KW-0812">Transmembrane</keyword>
<feature type="transmembrane region" description="Helical" evidence="1">
    <location>
        <begin position="386"/>
        <end position="411"/>
    </location>
</feature>
<accession>A0A1H7F4Y5</accession>
<protein>
    <submittedName>
        <fullName evidence="2">Multidrug efflux pump subunit AcrB</fullName>
    </submittedName>
</protein>
<keyword evidence="3" id="KW-1185">Reference proteome</keyword>
<feature type="transmembrane region" description="Helical" evidence="1">
    <location>
        <begin position="359"/>
        <end position="380"/>
    </location>
</feature>
<sequence length="1023" mass="110976">MSFARALIERPLIAWVIALACLIGGLYAYVNIGRLEDPKFTIKTAIVVTRFPGASAEQVESQVTDLLESSIQQMEQVDFITSRSLPGYSEVRVNIRDRFRSPELPQIWDELRRQVSDVAPRLPAGAGPTIVVDRFGDVYGMFYALTGYGYTSAELHRYARELRRQLLTLPDVSDVVIAGNQQEQVRVDVDQAALAAANLSTDDIAQGLFLQGEMRAAGSVRADAANLRIAPTGLLDSLDGVRTLPVGNPGAPIQLGDLARVGYGYASIPTQLIRYNGEPALTIGISARANVNVVQVGREVKAKMLELTRDRPVGMELHVLYDQPETVDASVRGFIMDVFLSVAIVGIALGVGLGWRAGVVLGVELLLSILGTLALMYAFGIELQRISLGALIIVMGMLTDNTIVVCEGMLVRVERGESHVEAAGAVLRQQQWVLLASTVVGILAFSGIGLSPDAVGEFCASLFAVAAISLLLSWVIAVGLTPLAGYYLFRPKPQDAGAAYGSAIYVRYRRTLDWVIRRRVGAIAALVLLTVAGLWGFRFVGQSFFPASTTPIFYVDMRMPRGTDIRTVAERTRAVETLLLAQRGVDHVGTYIGGGATRFFLVYDPETPNPAYAQFIVTTHSAADIDPLVPPLVERLRREHPEALWSVSRPSFGPASGEPIQVRFSGPDPAVLRHLAEQTEAALRADREIDLVRDDWETPVDEVEPVFDDVRARNAGVTRRQFSDVLAYATEGLPVGVFREDDQIIPVVLGEPTAARGTDRLAGLQVFSATQRRYLPLADVIDGFAIRTDEGAIARRERIRTLTVRAGVEYGRNSVAVFERVRGAVEAIALPPGYRAEWGGEHESSAQAQASLFRQLPIGFTAMVLIVLFMFARVRSALVVLVVLPMAIIGVTFGLLVFRGEFGFMALLGLLSLVGMMIKNGVVLVQELDAQIAAGVPRMRAVVDGSMSRLRPVGLAAGTTILGMVPLLWDPFFRDMAITMMAGLAFATVLTMVAVPALYAQFFSIRDTESGDAAPAGDGRENR</sequence>
<feature type="transmembrane region" description="Helical" evidence="1">
    <location>
        <begin position="462"/>
        <end position="489"/>
    </location>
</feature>
<feature type="transmembrane region" description="Helical" evidence="1">
    <location>
        <begin position="852"/>
        <end position="871"/>
    </location>
</feature>
<dbReference type="Gene3D" id="3.30.2090.10">
    <property type="entry name" value="Multidrug efflux transporter AcrB TolC docking domain, DN and DC subdomains"/>
    <property type="match status" value="2"/>
</dbReference>
<organism evidence="2 3">
    <name type="scientific">Paraburkholderia caballeronis</name>
    <dbReference type="NCBI Taxonomy" id="416943"/>
    <lineage>
        <taxon>Bacteria</taxon>
        <taxon>Pseudomonadati</taxon>
        <taxon>Pseudomonadota</taxon>
        <taxon>Betaproteobacteria</taxon>
        <taxon>Burkholderiales</taxon>
        <taxon>Burkholderiaceae</taxon>
        <taxon>Paraburkholderia</taxon>
    </lineage>
</organism>